<keyword evidence="2" id="KW-1185">Reference proteome</keyword>
<accession>A0ABV0YGX2</accession>
<organism evidence="1 2">
    <name type="scientific">Ameca splendens</name>
    <dbReference type="NCBI Taxonomy" id="208324"/>
    <lineage>
        <taxon>Eukaryota</taxon>
        <taxon>Metazoa</taxon>
        <taxon>Chordata</taxon>
        <taxon>Craniata</taxon>
        <taxon>Vertebrata</taxon>
        <taxon>Euteleostomi</taxon>
        <taxon>Actinopterygii</taxon>
        <taxon>Neopterygii</taxon>
        <taxon>Teleostei</taxon>
        <taxon>Neoteleostei</taxon>
        <taxon>Acanthomorphata</taxon>
        <taxon>Ovalentaria</taxon>
        <taxon>Atherinomorphae</taxon>
        <taxon>Cyprinodontiformes</taxon>
        <taxon>Goodeidae</taxon>
        <taxon>Ameca</taxon>
    </lineage>
</organism>
<dbReference type="EMBL" id="JAHRIP010031604">
    <property type="protein sequence ID" value="MEQ2293080.1"/>
    <property type="molecule type" value="Genomic_DNA"/>
</dbReference>
<comment type="caution">
    <text evidence="1">The sequence shown here is derived from an EMBL/GenBank/DDBJ whole genome shotgun (WGS) entry which is preliminary data.</text>
</comment>
<protein>
    <submittedName>
        <fullName evidence="1">Uncharacterized protein</fullName>
    </submittedName>
</protein>
<sequence length="109" mass="11811">MFGPVVGDQPAAGSWFSDSLFLSHFLSVACRQNFSNQLMLTEKETNQTTSLCLCSFHSARMDKLNGPSGGGSTELCDSLSLLQGFYKQSFKFTVTVPQFSSGNPAELPC</sequence>
<reference evidence="1 2" key="1">
    <citation type="submission" date="2021-06" db="EMBL/GenBank/DDBJ databases">
        <authorList>
            <person name="Palmer J.M."/>
        </authorList>
    </citation>
    <scope>NUCLEOTIDE SEQUENCE [LARGE SCALE GENOMIC DNA]</scope>
    <source>
        <strain evidence="1 2">AS_MEX2019</strain>
        <tissue evidence="1">Muscle</tissue>
    </source>
</reference>
<dbReference type="Proteomes" id="UP001469553">
    <property type="component" value="Unassembled WGS sequence"/>
</dbReference>
<evidence type="ECO:0000313" key="1">
    <source>
        <dbReference type="EMBL" id="MEQ2293080.1"/>
    </source>
</evidence>
<evidence type="ECO:0000313" key="2">
    <source>
        <dbReference type="Proteomes" id="UP001469553"/>
    </source>
</evidence>
<gene>
    <name evidence="1" type="ORF">AMECASPLE_029525</name>
</gene>
<proteinExistence type="predicted"/>
<name>A0ABV0YGX2_9TELE</name>